<dbReference type="Gene3D" id="3.90.550.10">
    <property type="entry name" value="Spore Coat Polysaccharide Biosynthesis Protein SpsA, Chain A"/>
    <property type="match status" value="1"/>
</dbReference>
<dbReference type="RefSeq" id="WP_346240070.1">
    <property type="nucleotide sequence ID" value="NZ_JAZHYP010000001.1"/>
</dbReference>
<protein>
    <submittedName>
        <fullName evidence="2">Glycosyltransferase family 2 protein</fullName>
        <ecNumber evidence="2">2.4.-.-</ecNumber>
    </submittedName>
</protein>
<dbReference type="GO" id="GO:0016757">
    <property type="term" value="F:glycosyltransferase activity"/>
    <property type="evidence" value="ECO:0007669"/>
    <property type="project" value="UniProtKB-KW"/>
</dbReference>
<evidence type="ECO:0000313" key="2">
    <source>
        <dbReference type="EMBL" id="MEN3322524.1"/>
    </source>
</evidence>
<dbReference type="PANTHER" id="PTHR22916">
    <property type="entry name" value="GLYCOSYLTRANSFERASE"/>
    <property type="match status" value="1"/>
</dbReference>
<dbReference type="EMBL" id="JAZHYP010000001">
    <property type="protein sequence ID" value="MEN3322524.1"/>
    <property type="molecule type" value="Genomic_DNA"/>
</dbReference>
<dbReference type="InterPro" id="IPR029044">
    <property type="entry name" value="Nucleotide-diphossugar_trans"/>
</dbReference>
<feature type="domain" description="Glycosyltransferase 2-like" evidence="1">
    <location>
        <begin position="8"/>
        <end position="157"/>
    </location>
</feature>
<comment type="caution">
    <text evidence="2">The sequence shown here is derived from an EMBL/GenBank/DDBJ whole genome shotgun (WGS) entry which is preliminary data.</text>
</comment>
<dbReference type="CDD" id="cd00761">
    <property type="entry name" value="Glyco_tranf_GTA_type"/>
    <property type="match status" value="1"/>
</dbReference>
<dbReference type="EC" id="2.4.-.-" evidence="2"/>
<dbReference type="PANTHER" id="PTHR22916:SF3">
    <property type="entry name" value="UDP-GLCNAC:BETAGAL BETA-1,3-N-ACETYLGLUCOSAMINYLTRANSFERASE-LIKE PROTEIN 1"/>
    <property type="match status" value="1"/>
</dbReference>
<evidence type="ECO:0000313" key="3">
    <source>
        <dbReference type="Proteomes" id="UP001416393"/>
    </source>
</evidence>
<keyword evidence="2" id="KW-0328">Glycosyltransferase</keyword>
<gene>
    <name evidence="2" type="ORF">VP395_02175</name>
</gene>
<proteinExistence type="predicted"/>
<reference evidence="2 3" key="1">
    <citation type="submission" date="2024-01" db="EMBL/GenBank/DDBJ databases">
        <title>Mariniflexile litorale sp. nov., isolated from the shallow sediments of the Sea of Japan.</title>
        <authorList>
            <person name="Romanenko L."/>
            <person name="Bystritskaya E."/>
            <person name="Isaeva M."/>
        </authorList>
    </citation>
    <scope>NUCLEOTIDE SEQUENCE [LARGE SCALE GENOMIC DNA]</scope>
    <source>
        <strain evidence="2 3">KCTC 32427</strain>
    </source>
</reference>
<evidence type="ECO:0000259" key="1">
    <source>
        <dbReference type="Pfam" id="PF00535"/>
    </source>
</evidence>
<organism evidence="2 3">
    <name type="scientific">Mariniflexile soesokkakense</name>
    <dbReference type="NCBI Taxonomy" id="1343160"/>
    <lineage>
        <taxon>Bacteria</taxon>
        <taxon>Pseudomonadati</taxon>
        <taxon>Bacteroidota</taxon>
        <taxon>Flavobacteriia</taxon>
        <taxon>Flavobacteriales</taxon>
        <taxon>Flavobacteriaceae</taxon>
        <taxon>Mariniflexile</taxon>
    </lineage>
</organism>
<dbReference type="Proteomes" id="UP001416393">
    <property type="component" value="Unassembled WGS sequence"/>
</dbReference>
<sequence length="291" mass="33782">MAKLPLVSICIPTFNGEKYIAETMNSAIQQTYPNLEIIVSDDASNDDTLSIIESYISKTRIPVKIYNHAPKGIGANWNYCIDKANGEYIKFLFQDDLLEPTCIDKMMKVLETDNSIKIVLSKRNILVDESFKSNKTKQWIEMYGDLQSNLNLKSENGISIIDKKIFKLSAFLIEPLNKFGEPSVILFKKDLIKEIGKFREDLIQILDFEFCNRALLKYKAALINEKLVTFRLHLEQTTNKNEGKISDLQKFDVIVYNQYFWLLNNKTKMKLLKKHSFIMKILVTIKRKLFL</sequence>
<keyword evidence="2" id="KW-0808">Transferase</keyword>
<keyword evidence="3" id="KW-1185">Reference proteome</keyword>
<dbReference type="InterPro" id="IPR001173">
    <property type="entry name" value="Glyco_trans_2-like"/>
</dbReference>
<name>A0ABV0A699_9FLAO</name>
<dbReference type="SUPFAM" id="SSF53448">
    <property type="entry name" value="Nucleotide-diphospho-sugar transferases"/>
    <property type="match status" value="1"/>
</dbReference>
<dbReference type="Pfam" id="PF00535">
    <property type="entry name" value="Glycos_transf_2"/>
    <property type="match status" value="1"/>
</dbReference>
<accession>A0ABV0A699</accession>